<dbReference type="AlphaFoldDB" id="A0A433VCQ2"/>
<sequence length="75" mass="8314">MMKTLVTDATVLLLSNFNVINSHKYMPCEAILTDTPQSATKGAVSVVETTTYLLPSPTFGEHLVKKKNMKTRLLM</sequence>
<gene>
    <name evidence="1" type="ORF">DSM106972_048000</name>
</gene>
<protein>
    <submittedName>
        <fullName evidence="1">Uncharacterized protein</fullName>
    </submittedName>
</protein>
<dbReference type="Proteomes" id="UP000271624">
    <property type="component" value="Unassembled WGS sequence"/>
</dbReference>
<accession>A0A433VCQ2</accession>
<proteinExistence type="predicted"/>
<name>A0A433VCQ2_9CYAN</name>
<evidence type="ECO:0000313" key="1">
    <source>
        <dbReference type="EMBL" id="RUT03886.1"/>
    </source>
</evidence>
<comment type="caution">
    <text evidence="1">The sequence shown here is derived from an EMBL/GenBank/DDBJ whole genome shotgun (WGS) entry which is preliminary data.</text>
</comment>
<reference evidence="1" key="1">
    <citation type="submission" date="2018-12" db="EMBL/GenBank/DDBJ databases">
        <authorList>
            <person name="Will S."/>
            <person name="Neumann-Schaal M."/>
            <person name="Henke P."/>
        </authorList>
    </citation>
    <scope>NUCLEOTIDE SEQUENCE</scope>
    <source>
        <strain evidence="1">PCC 7102</strain>
    </source>
</reference>
<keyword evidence="2" id="KW-1185">Reference proteome</keyword>
<dbReference type="EMBL" id="RSCL01000012">
    <property type="protein sequence ID" value="RUT03886.1"/>
    <property type="molecule type" value="Genomic_DNA"/>
</dbReference>
<evidence type="ECO:0000313" key="2">
    <source>
        <dbReference type="Proteomes" id="UP000271624"/>
    </source>
</evidence>
<reference evidence="1" key="2">
    <citation type="journal article" date="2019" name="Genome Biol. Evol.">
        <title>Day and night: Metabolic profiles and evolutionary relationships of six axenic non-marine cyanobacteria.</title>
        <authorList>
            <person name="Will S.E."/>
            <person name="Henke P."/>
            <person name="Boedeker C."/>
            <person name="Huang S."/>
            <person name="Brinkmann H."/>
            <person name="Rohde M."/>
            <person name="Jarek M."/>
            <person name="Friedl T."/>
            <person name="Seufert S."/>
            <person name="Schumacher M."/>
            <person name="Overmann J."/>
            <person name="Neumann-Schaal M."/>
            <person name="Petersen J."/>
        </authorList>
    </citation>
    <scope>NUCLEOTIDE SEQUENCE [LARGE SCALE GENOMIC DNA]</scope>
    <source>
        <strain evidence="1">PCC 7102</strain>
    </source>
</reference>
<organism evidence="1 2">
    <name type="scientific">Dulcicalothrix desertica PCC 7102</name>
    <dbReference type="NCBI Taxonomy" id="232991"/>
    <lineage>
        <taxon>Bacteria</taxon>
        <taxon>Bacillati</taxon>
        <taxon>Cyanobacteriota</taxon>
        <taxon>Cyanophyceae</taxon>
        <taxon>Nostocales</taxon>
        <taxon>Calotrichaceae</taxon>
        <taxon>Dulcicalothrix</taxon>
    </lineage>
</organism>